<name>A0A1Y2AAG6_9PLEO</name>
<comment type="caution">
    <text evidence="2">The sequence shown here is derived from an EMBL/GenBank/DDBJ whole genome shotgun (WGS) entry which is preliminary data.</text>
</comment>
<sequence length="445" mass="51176">MGSPSRVRLSPSQHPLPAFAIQGISEESADKVNRLLQENHEKYHIFFNKSGFHNHIAHHLLTLYALNASPSTLQTAYDDNASYQRPPVSLEQSVVQDMHVPERYKVYLGDEKYYHDFLIFFEKEMEEKGWHDVLNEYVFKGDERADDMLVRMFAGFLHPLIHLGFGVEFQQPAIIAEALAQAAVHDTWVGKLFKGCEKQVKENGTQNVEKETLVHILEAIREDKKLSEAAKWEDGNKIRDGILKRAPEEMIKYATQYVVSEDRLEEQTAEMINATIYYTSAAQHPPHIPKFDFYYMHCVNGSIFFSSFLNQSWLSTTNKARLLQWKVWIDLAMYASRQSPALLLDEITNYHPKAGNAAGWEDVFERARKFEDDGHLSKLVRALAHGEKFCKEYEGREGFLVKGDMWRKLGHMAIDSVEAGEPHWVRSAGFAQAWDGVPLREEARL</sequence>
<dbReference type="STRING" id="1231657.A0A1Y2AAG6"/>
<evidence type="ECO:0000313" key="3">
    <source>
        <dbReference type="Proteomes" id="UP000193144"/>
    </source>
</evidence>
<evidence type="ECO:0008006" key="4">
    <source>
        <dbReference type="Google" id="ProtNLM"/>
    </source>
</evidence>
<dbReference type="PANTHER" id="PTHR35870:SF1">
    <property type="entry name" value="PROTEIN, PUTATIVE (AFU_ORTHOLOGUE AFUA_5G03330)-RELATED"/>
    <property type="match status" value="1"/>
</dbReference>
<gene>
    <name evidence="2" type="ORF">BCR34DRAFT_621122</name>
</gene>
<accession>A0A1Y2AAG6</accession>
<evidence type="ECO:0000313" key="2">
    <source>
        <dbReference type="EMBL" id="ORY19300.1"/>
    </source>
</evidence>
<dbReference type="AlphaFoldDB" id="A0A1Y2AAG6"/>
<dbReference type="Pfam" id="PF14027">
    <property type="entry name" value="Questin_oxidase"/>
    <property type="match status" value="1"/>
</dbReference>
<organism evidence="2 3">
    <name type="scientific">Clohesyomyces aquaticus</name>
    <dbReference type="NCBI Taxonomy" id="1231657"/>
    <lineage>
        <taxon>Eukaryota</taxon>
        <taxon>Fungi</taxon>
        <taxon>Dikarya</taxon>
        <taxon>Ascomycota</taxon>
        <taxon>Pezizomycotina</taxon>
        <taxon>Dothideomycetes</taxon>
        <taxon>Pleosporomycetidae</taxon>
        <taxon>Pleosporales</taxon>
        <taxon>Lindgomycetaceae</taxon>
        <taxon>Clohesyomyces</taxon>
    </lineage>
</organism>
<dbReference type="Proteomes" id="UP000193144">
    <property type="component" value="Unassembled WGS sequence"/>
</dbReference>
<dbReference type="GO" id="GO:0016491">
    <property type="term" value="F:oxidoreductase activity"/>
    <property type="evidence" value="ECO:0007669"/>
    <property type="project" value="UniProtKB-KW"/>
</dbReference>
<dbReference type="InterPro" id="IPR025337">
    <property type="entry name" value="Questin_oxidase-like"/>
</dbReference>
<reference evidence="2 3" key="1">
    <citation type="submission" date="2016-07" db="EMBL/GenBank/DDBJ databases">
        <title>Pervasive Adenine N6-methylation of Active Genes in Fungi.</title>
        <authorList>
            <consortium name="DOE Joint Genome Institute"/>
            <person name="Mondo S.J."/>
            <person name="Dannebaum R.O."/>
            <person name="Kuo R.C."/>
            <person name="Labutti K."/>
            <person name="Haridas S."/>
            <person name="Kuo A."/>
            <person name="Salamov A."/>
            <person name="Ahrendt S.R."/>
            <person name="Lipzen A."/>
            <person name="Sullivan W."/>
            <person name="Andreopoulos W.B."/>
            <person name="Clum A."/>
            <person name="Lindquist E."/>
            <person name="Daum C."/>
            <person name="Ramamoorthy G.K."/>
            <person name="Gryganskyi A."/>
            <person name="Culley D."/>
            <person name="Magnuson J.K."/>
            <person name="James T.Y."/>
            <person name="O'Malley M.A."/>
            <person name="Stajich J.E."/>
            <person name="Spatafora J.W."/>
            <person name="Visel A."/>
            <person name="Grigoriev I.V."/>
        </authorList>
    </citation>
    <scope>NUCLEOTIDE SEQUENCE [LARGE SCALE GENOMIC DNA]</scope>
    <source>
        <strain evidence="2 3">CBS 115471</strain>
    </source>
</reference>
<keyword evidence="1" id="KW-0560">Oxidoreductase</keyword>
<dbReference type="EMBL" id="MCFA01000003">
    <property type="protein sequence ID" value="ORY19300.1"/>
    <property type="molecule type" value="Genomic_DNA"/>
</dbReference>
<keyword evidence="3" id="KW-1185">Reference proteome</keyword>
<proteinExistence type="predicted"/>
<evidence type="ECO:0000256" key="1">
    <source>
        <dbReference type="ARBA" id="ARBA00023002"/>
    </source>
</evidence>
<protein>
    <recommendedName>
        <fullName evidence="4">HypA-like protein</fullName>
    </recommendedName>
</protein>
<dbReference type="PANTHER" id="PTHR35870">
    <property type="entry name" value="PROTEIN, PUTATIVE (AFU_ORTHOLOGUE AFUA_5G03330)-RELATED"/>
    <property type="match status" value="1"/>
</dbReference>
<dbReference type="OrthoDB" id="10004862at2759"/>